<accession>U2PBU7</accession>
<comment type="caution">
    <text evidence="1">The sequence shown here is derived from an EMBL/GenBank/DDBJ whole genome shotgun (WGS) entry which is preliminary data.</text>
</comment>
<dbReference type="Proteomes" id="UP000016644">
    <property type="component" value="Unassembled WGS sequence"/>
</dbReference>
<dbReference type="HOGENOM" id="CLU_3119044_0_0_9"/>
<dbReference type="EMBL" id="AWVK01000106">
    <property type="protein sequence ID" value="ERK41611.1"/>
    <property type="molecule type" value="Genomic_DNA"/>
</dbReference>
<evidence type="ECO:0000313" key="2">
    <source>
        <dbReference type="Proteomes" id="UP000016644"/>
    </source>
</evidence>
<organism evidence="1 2">
    <name type="scientific">Levilactobacillus brevis ATCC 14869 = DSM 20054</name>
    <dbReference type="NCBI Taxonomy" id="649758"/>
    <lineage>
        <taxon>Bacteria</taxon>
        <taxon>Bacillati</taxon>
        <taxon>Bacillota</taxon>
        <taxon>Bacilli</taxon>
        <taxon>Lactobacillales</taxon>
        <taxon>Lactobacillaceae</taxon>
        <taxon>Levilactobacillus</taxon>
    </lineage>
</organism>
<reference evidence="1 2" key="1">
    <citation type="submission" date="2013-06" db="EMBL/GenBank/DDBJ databases">
        <authorList>
            <person name="Weinstock G."/>
            <person name="Sodergren E."/>
            <person name="Lobos E.A."/>
            <person name="Fulton L."/>
            <person name="Fulton R."/>
            <person name="Courtney L."/>
            <person name="Fronick C."/>
            <person name="O'Laughlin M."/>
            <person name="Godfrey J."/>
            <person name="Wilson R.M."/>
            <person name="Miner T."/>
            <person name="Farmer C."/>
            <person name="Delehaunty K."/>
            <person name="Cordes M."/>
            <person name="Minx P."/>
            <person name="Tomlinson C."/>
            <person name="Chen J."/>
            <person name="Wollam A."/>
            <person name="Pepin K.H."/>
            <person name="Bhonagiri V."/>
            <person name="Zhang X."/>
            <person name="Warren W."/>
            <person name="Mitreva M."/>
            <person name="Mardis E.R."/>
            <person name="Wilson R.K."/>
        </authorList>
    </citation>
    <scope>NUCLEOTIDE SEQUENCE [LARGE SCALE GENOMIC DNA]</scope>
    <source>
        <strain evidence="1 2">ATCC 14869</strain>
    </source>
</reference>
<gene>
    <name evidence="1" type="ORF">HMPREF0495_02175</name>
</gene>
<dbReference type="AlphaFoldDB" id="U2PBU7"/>
<proteinExistence type="predicted"/>
<sequence>MGVVIQAIKKIGARLWITQGITLATKWEKSYEQGETGNGTGAKVIHRYWG</sequence>
<protein>
    <submittedName>
        <fullName evidence="1">Uncharacterized protein</fullName>
    </submittedName>
</protein>
<evidence type="ECO:0000313" key="1">
    <source>
        <dbReference type="EMBL" id="ERK41611.1"/>
    </source>
</evidence>
<name>U2PBU7_LEVBR</name>